<keyword evidence="4" id="KW-1185">Reference proteome</keyword>
<sequence>MIEPQRRRGHRGKFFMSGKGLKSKRKERGFSLLSIRYKWLAGIFGLVVALGLVVVNFDFSVAATTAKHYTELTFPPLPEIQLPAYTRWQLNNGMIVYLMEDHELPLVSGSATVRTGDRWEPADKVGLAGITGAVMRSGGTKTHPPDELNQLLEQRAASVETSIGEVSGSASFSSLTKDLPEVFSLFAEVLREPAFLQDKLELAKTQVKGDISRRNDDPDDIAGREFQKLMYGERSPYARTVEYATVNNISRADLQSFYQQYFHPNNIILGVVGDFDSKVMRQLIESKFGDWQKNNQLKVPPLPEVSQAKTGGIFLVNQPQMTQSYVQMGHLGGVFKNPDYPALDVMSGVLNGFGGRLFNQVRSRQGLAYSVYGSWSARFDYPGVFVAGGQTRSDATVPFIKSILAEIKRIQAEPVTPEELALAKDSVLNSFVFNFQDPAQTLSRLIRYEYYGYPPDFLFRYRRNVEATTAADVQRVAQKYLQPEKLATLVVGNAAAIQPPLTTLAAEVTNVDITIPPPTTAASKQ</sequence>
<reference evidence="3 4" key="1">
    <citation type="submission" date="2024-09" db="EMBL/GenBank/DDBJ databases">
        <title>Floridaenema gen nov. (Aerosakkonemataceae, Aerosakkonematales ord. nov., Cyanobacteria) from benthic tropical and subtropical fresh waters, with the description of four new species.</title>
        <authorList>
            <person name="Moretto J.A."/>
            <person name="Berthold D.E."/>
            <person name="Lefler F.W."/>
            <person name="Huang I.-S."/>
            <person name="Laughinghouse H. IV."/>
        </authorList>
    </citation>
    <scope>NUCLEOTIDE SEQUENCE [LARGE SCALE GENOMIC DNA]</scope>
    <source>
        <strain evidence="3 4">BLCC-F50</strain>
    </source>
</reference>
<dbReference type="InterPro" id="IPR011765">
    <property type="entry name" value="Pept_M16_N"/>
</dbReference>
<dbReference type="InterPro" id="IPR007863">
    <property type="entry name" value="Peptidase_M16_C"/>
</dbReference>
<evidence type="ECO:0000313" key="3">
    <source>
        <dbReference type="EMBL" id="MFB2898705.1"/>
    </source>
</evidence>
<dbReference type="RefSeq" id="WP_413268298.1">
    <property type="nucleotide sequence ID" value="NZ_JBHFNR010000301.1"/>
</dbReference>
<dbReference type="EMBL" id="JBHFNR010000301">
    <property type="protein sequence ID" value="MFB2898705.1"/>
    <property type="molecule type" value="Genomic_DNA"/>
</dbReference>
<feature type="domain" description="Peptidase M16 C-terminal" evidence="2">
    <location>
        <begin position="248"/>
        <end position="426"/>
    </location>
</feature>
<organism evidence="3 4">
    <name type="scientific">Floridaenema flaviceps BLCC-F50</name>
    <dbReference type="NCBI Taxonomy" id="3153642"/>
    <lineage>
        <taxon>Bacteria</taxon>
        <taxon>Bacillati</taxon>
        <taxon>Cyanobacteriota</taxon>
        <taxon>Cyanophyceae</taxon>
        <taxon>Oscillatoriophycideae</taxon>
        <taxon>Aerosakkonematales</taxon>
        <taxon>Aerosakkonemataceae</taxon>
        <taxon>Floridanema</taxon>
        <taxon>Floridanema flaviceps</taxon>
    </lineage>
</organism>
<dbReference type="Pfam" id="PF05193">
    <property type="entry name" value="Peptidase_M16_C"/>
    <property type="match status" value="1"/>
</dbReference>
<comment type="caution">
    <text evidence="3">The sequence shown here is derived from an EMBL/GenBank/DDBJ whole genome shotgun (WGS) entry which is preliminary data.</text>
</comment>
<evidence type="ECO:0000313" key="4">
    <source>
        <dbReference type="Proteomes" id="UP001576784"/>
    </source>
</evidence>
<proteinExistence type="predicted"/>
<gene>
    <name evidence="3" type="ORF">ACE1CI_37805</name>
</gene>
<dbReference type="InterPro" id="IPR050361">
    <property type="entry name" value="MPP/UQCRC_Complex"/>
</dbReference>
<accession>A0ABV4Y3Y1</accession>
<evidence type="ECO:0000259" key="2">
    <source>
        <dbReference type="Pfam" id="PF05193"/>
    </source>
</evidence>
<feature type="domain" description="Peptidase M16 N-terminal" evidence="1">
    <location>
        <begin position="111"/>
        <end position="226"/>
    </location>
</feature>
<dbReference type="Proteomes" id="UP001576784">
    <property type="component" value="Unassembled WGS sequence"/>
</dbReference>
<dbReference type="SUPFAM" id="SSF63411">
    <property type="entry name" value="LuxS/MPP-like metallohydrolase"/>
    <property type="match status" value="2"/>
</dbReference>
<dbReference type="Gene3D" id="3.30.830.10">
    <property type="entry name" value="Metalloenzyme, LuxS/M16 peptidase-like"/>
    <property type="match status" value="2"/>
</dbReference>
<dbReference type="PANTHER" id="PTHR11851:SF225">
    <property type="entry name" value="NON-PEPTIDASE HOMOLOG YMXG"/>
    <property type="match status" value="1"/>
</dbReference>
<evidence type="ECO:0000259" key="1">
    <source>
        <dbReference type="Pfam" id="PF00675"/>
    </source>
</evidence>
<name>A0ABV4Y3Y1_9CYAN</name>
<dbReference type="PANTHER" id="PTHR11851">
    <property type="entry name" value="METALLOPROTEASE"/>
    <property type="match status" value="1"/>
</dbReference>
<dbReference type="InterPro" id="IPR011249">
    <property type="entry name" value="Metalloenz_LuxS/M16"/>
</dbReference>
<dbReference type="Pfam" id="PF00675">
    <property type="entry name" value="Peptidase_M16"/>
    <property type="match status" value="1"/>
</dbReference>
<protein>
    <submittedName>
        <fullName evidence="3">M16 family metallopeptidase</fullName>
    </submittedName>
</protein>